<accession>A0ABV5MM32</accession>
<evidence type="ECO:0000313" key="2">
    <source>
        <dbReference type="Proteomes" id="UP001589608"/>
    </source>
</evidence>
<reference evidence="1 2" key="1">
    <citation type="submission" date="2024-09" db="EMBL/GenBank/DDBJ databases">
        <authorList>
            <person name="Sun Q."/>
            <person name="Mori K."/>
        </authorList>
    </citation>
    <scope>NUCLEOTIDE SEQUENCE [LARGE SCALE GENOMIC DNA]</scope>
    <source>
        <strain evidence="1 2">JCM 3307</strain>
    </source>
</reference>
<comment type="caution">
    <text evidence="1">The sequence shown here is derived from an EMBL/GenBank/DDBJ whole genome shotgun (WGS) entry which is preliminary data.</text>
</comment>
<name>A0ABV5MM32_9ACTN</name>
<proteinExistence type="predicted"/>
<dbReference type="EMBL" id="JBHMCA010000070">
    <property type="protein sequence ID" value="MFB9449933.1"/>
    <property type="molecule type" value="Genomic_DNA"/>
</dbReference>
<organism evidence="1 2">
    <name type="scientific">Dactylosporangium vinaceum</name>
    <dbReference type="NCBI Taxonomy" id="53362"/>
    <lineage>
        <taxon>Bacteria</taxon>
        <taxon>Bacillati</taxon>
        <taxon>Actinomycetota</taxon>
        <taxon>Actinomycetes</taxon>
        <taxon>Micromonosporales</taxon>
        <taxon>Micromonosporaceae</taxon>
        <taxon>Dactylosporangium</taxon>
    </lineage>
</organism>
<evidence type="ECO:0000313" key="1">
    <source>
        <dbReference type="EMBL" id="MFB9449933.1"/>
    </source>
</evidence>
<sequence length="419" mass="44272">MEIVLSVPETVMATYVVATSSPPADPAAAARAAAGRLEGPLRAAVLAMLDGPLMSVSAVPVAEAPPLPIEHLRAFGAPPEALRAILGASHVVVCQAVFGPGWPPAHEWHTRAVAAGIAADTGGTLIDLFTPQVLDPAAALASLPGPDGRSALSAWVAVPQSPGDRGLWMTTRGLGRFGLPELQVHDVPPALARAWTSALTGLARALVVRWAQAVERAAGAAFVRMPHDLTVTEADAVRAYGAIPGPEAQERAALVQLRLDAEDPEWDALLTVVPPDGFAFSAGEFLARVVAELFGTQSTTVRYAPDDERMQAAVATARDALPQARTRFLAGEFGPERHLIVKHRLTRGEATELIWSTVTTWPDPRRLHGVSMSDAEIDPLVRTGRPTMVREAEIVDWGVWVDGDGIVEGGWTNAVLTGE</sequence>
<dbReference type="RefSeq" id="WP_223093461.1">
    <property type="nucleotide sequence ID" value="NZ_CP061913.1"/>
</dbReference>
<dbReference type="Proteomes" id="UP001589608">
    <property type="component" value="Unassembled WGS sequence"/>
</dbReference>
<protein>
    <submittedName>
        <fullName evidence="1">DUF2314 domain-containing protein</fullName>
    </submittedName>
</protein>
<gene>
    <name evidence="1" type="ORF">ACFFTR_43235</name>
</gene>
<keyword evidence="2" id="KW-1185">Reference proteome</keyword>